<sequence>MKVEGIRNTKTKQLIEEAFQEILKKKDIE</sequence>
<accession>A0ABS2PG47</accession>
<evidence type="ECO:0008006" key="3">
    <source>
        <dbReference type="Google" id="ProtNLM"/>
    </source>
</evidence>
<dbReference type="EMBL" id="JAFBEC010000010">
    <property type="protein sequence ID" value="MBM7634247.1"/>
    <property type="molecule type" value="Genomic_DNA"/>
</dbReference>
<organism evidence="1 2">
    <name type="scientific">Geomicrobium sediminis</name>
    <dbReference type="NCBI Taxonomy" id="1347788"/>
    <lineage>
        <taxon>Bacteria</taxon>
        <taxon>Bacillati</taxon>
        <taxon>Bacillota</taxon>
        <taxon>Bacilli</taxon>
        <taxon>Bacillales</taxon>
        <taxon>Geomicrobium</taxon>
    </lineage>
</organism>
<evidence type="ECO:0000313" key="2">
    <source>
        <dbReference type="Proteomes" id="UP000741863"/>
    </source>
</evidence>
<keyword evidence="2" id="KW-1185">Reference proteome</keyword>
<protein>
    <recommendedName>
        <fullName evidence="3">TetR/AcrR family transcriptional regulator</fullName>
    </recommendedName>
</protein>
<reference evidence="1 2" key="1">
    <citation type="submission" date="2021-01" db="EMBL/GenBank/DDBJ databases">
        <title>Genomic Encyclopedia of Type Strains, Phase IV (KMG-IV): sequencing the most valuable type-strain genomes for metagenomic binning, comparative biology and taxonomic classification.</title>
        <authorList>
            <person name="Goeker M."/>
        </authorList>
    </citation>
    <scope>NUCLEOTIDE SEQUENCE [LARGE SCALE GENOMIC DNA]</scope>
    <source>
        <strain evidence="1 2">DSM 25540</strain>
    </source>
</reference>
<gene>
    <name evidence="1" type="ORF">JOD17_003349</name>
</gene>
<comment type="caution">
    <text evidence="1">The sequence shown here is derived from an EMBL/GenBank/DDBJ whole genome shotgun (WGS) entry which is preliminary data.</text>
</comment>
<dbReference type="Proteomes" id="UP000741863">
    <property type="component" value="Unassembled WGS sequence"/>
</dbReference>
<evidence type="ECO:0000313" key="1">
    <source>
        <dbReference type="EMBL" id="MBM7634247.1"/>
    </source>
</evidence>
<name>A0ABS2PG47_9BACL</name>
<proteinExistence type="predicted"/>